<accession>A0A857JNM6</accession>
<dbReference type="Gene3D" id="2.40.50.870">
    <property type="entry name" value="Protein of unknown function (DUF3299)"/>
    <property type="match status" value="1"/>
</dbReference>
<evidence type="ECO:0000313" key="2">
    <source>
        <dbReference type="Proteomes" id="UP000464524"/>
    </source>
</evidence>
<evidence type="ECO:0000313" key="1">
    <source>
        <dbReference type="EMBL" id="QHJ12720.1"/>
    </source>
</evidence>
<keyword evidence="2" id="KW-1185">Reference proteome</keyword>
<gene>
    <name evidence="1" type="ORF">FX988_02978</name>
</gene>
<sequence>MLINKLKIVGIMLFFFAAGVSLTKCQDKNYLANIYNELASPELYVTPDMDLRNRLSNSDIIQLGWRDLLPNADQDVLDKYQSSGDKALSEQVTLSLQATTDEQYQSALYSTNVVEPLIGKAVRISGYMVPIDLNDDRSVKRFFLVPYYGACIHYPPPPPNQLIYVDLIDGFSKIMMSQAFTLTGVLEKGLFEDHQGTSAYILNLSHITAFDEQPDEYRKH</sequence>
<dbReference type="AlphaFoldDB" id="A0A857JNM6"/>
<dbReference type="EMBL" id="CP047656">
    <property type="protein sequence ID" value="QHJ12720.1"/>
    <property type="molecule type" value="Genomic_DNA"/>
</dbReference>
<reference evidence="1 2" key="1">
    <citation type="submission" date="2019-12" db="EMBL/GenBank/DDBJ databases">
        <title>Genome sequencing and assembly of endphytes of Porphyra tenera.</title>
        <authorList>
            <person name="Park J.M."/>
            <person name="Shin R."/>
            <person name="Jo S.H."/>
        </authorList>
    </citation>
    <scope>NUCLEOTIDE SEQUENCE [LARGE SCALE GENOMIC DNA]</scope>
    <source>
        <strain evidence="1 2">GPM4</strain>
    </source>
</reference>
<dbReference type="OrthoDB" id="9784998at2"/>
<dbReference type="Pfam" id="PF11736">
    <property type="entry name" value="DUF3299"/>
    <property type="match status" value="1"/>
</dbReference>
<dbReference type="Proteomes" id="UP000464524">
    <property type="component" value="Chromosome"/>
</dbReference>
<dbReference type="InterPro" id="IPR021727">
    <property type="entry name" value="DUF3299"/>
</dbReference>
<organism evidence="1 2">
    <name type="scientific">Paraglaciecola mesophila</name>
    <dbReference type="NCBI Taxonomy" id="197222"/>
    <lineage>
        <taxon>Bacteria</taxon>
        <taxon>Pseudomonadati</taxon>
        <taxon>Pseudomonadota</taxon>
        <taxon>Gammaproteobacteria</taxon>
        <taxon>Alteromonadales</taxon>
        <taxon>Alteromonadaceae</taxon>
        <taxon>Paraglaciecola</taxon>
    </lineage>
</organism>
<protein>
    <recommendedName>
        <fullName evidence="3">DUF3299 domain-containing protein</fullName>
    </recommendedName>
</protein>
<dbReference type="RefSeq" id="WP_160180902.1">
    <property type="nucleotide sequence ID" value="NZ_CP047656.1"/>
</dbReference>
<evidence type="ECO:0008006" key="3">
    <source>
        <dbReference type="Google" id="ProtNLM"/>
    </source>
</evidence>
<name>A0A857JNM6_9ALTE</name>
<proteinExistence type="predicted"/>
<dbReference type="KEGG" id="pmes:FX988_02978"/>